<sequence>REAAILADEYVLTHKSVFGSNGDVRRQQPGAVTKIRCQVGQFPADSSSLQAEQEVTETLWSDSDLIKFYQTHTQSPVLRGRRFPACPGSAWVLQSVKSNCAACVSELRPP</sequence>
<dbReference type="Proteomes" id="UP000694568">
    <property type="component" value="Unplaced"/>
</dbReference>
<reference evidence="1" key="2">
    <citation type="submission" date="2025-09" db="UniProtKB">
        <authorList>
            <consortium name="Ensembl"/>
        </authorList>
    </citation>
    <scope>IDENTIFICATION</scope>
</reference>
<evidence type="ECO:0000313" key="2">
    <source>
        <dbReference type="Proteomes" id="UP000694568"/>
    </source>
</evidence>
<organism evidence="1 2">
    <name type="scientific">Sander lucioperca</name>
    <name type="common">Pike-perch</name>
    <name type="synonym">Perca lucioperca</name>
    <dbReference type="NCBI Taxonomy" id="283035"/>
    <lineage>
        <taxon>Eukaryota</taxon>
        <taxon>Metazoa</taxon>
        <taxon>Chordata</taxon>
        <taxon>Craniata</taxon>
        <taxon>Vertebrata</taxon>
        <taxon>Euteleostomi</taxon>
        <taxon>Actinopterygii</taxon>
        <taxon>Neopterygii</taxon>
        <taxon>Teleostei</taxon>
        <taxon>Neoteleostei</taxon>
        <taxon>Acanthomorphata</taxon>
        <taxon>Eupercaria</taxon>
        <taxon>Perciformes</taxon>
        <taxon>Percoidei</taxon>
        <taxon>Percidae</taxon>
        <taxon>Luciopercinae</taxon>
        <taxon>Sander</taxon>
    </lineage>
</organism>
<evidence type="ECO:0000313" key="1">
    <source>
        <dbReference type="Ensembl" id="ENSSLUP00000046779.1"/>
    </source>
</evidence>
<dbReference type="AlphaFoldDB" id="A0A8C9ZZH5"/>
<name>A0A8C9ZZH5_SANLU</name>
<accession>A0A8C9ZZH5</accession>
<reference evidence="1" key="1">
    <citation type="submission" date="2025-08" db="UniProtKB">
        <authorList>
            <consortium name="Ensembl"/>
        </authorList>
    </citation>
    <scope>IDENTIFICATION</scope>
</reference>
<dbReference type="Ensembl" id="ENSSLUT00000048218.1">
    <property type="protein sequence ID" value="ENSSLUP00000046779.1"/>
    <property type="gene ID" value="ENSSLUG00000020609.1"/>
</dbReference>
<protein>
    <submittedName>
        <fullName evidence="1">Uncharacterized protein</fullName>
    </submittedName>
</protein>
<proteinExistence type="predicted"/>
<keyword evidence="2" id="KW-1185">Reference proteome</keyword>